<accession>A0A8T1SY72</accession>
<gene>
    <name evidence="1" type="ORF">G0U57_019064</name>
</gene>
<name>A0A8T1SY72_CHESE</name>
<proteinExistence type="predicted"/>
<organism evidence="1 2">
    <name type="scientific">Chelydra serpentina</name>
    <name type="common">Snapping turtle</name>
    <name type="synonym">Testudo serpentina</name>
    <dbReference type="NCBI Taxonomy" id="8475"/>
    <lineage>
        <taxon>Eukaryota</taxon>
        <taxon>Metazoa</taxon>
        <taxon>Chordata</taxon>
        <taxon>Craniata</taxon>
        <taxon>Vertebrata</taxon>
        <taxon>Euteleostomi</taxon>
        <taxon>Archelosauria</taxon>
        <taxon>Testudinata</taxon>
        <taxon>Testudines</taxon>
        <taxon>Cryptodira</taxon>
        <taxon>Durocryptodira</taxon>
        <taxon>Americhelydia</taxon>
        <taxon>Chelydroidea</taxon>
        <taxon>Chelydridae</taxon>
        <taxon>Chelydra</taxon>
    </lineage>
</organism>
<comment type="caution">
    <text evidence="1">The sequence shown here is derived from an EMBL/GenBank/DDBJ whole genome shotgun (WGS) entry which is preliminary data.</text>
</comment>
<protein>
    <submittedName>
        <fullName evidence="1">Uncharacterized protein</fullName>
    </submittedName>
</protein>
<reference evidence="1 2" key="1">
    <citation type="journal article" date="2020" name="G3 (Bethesda)">
        <title>Draft Genome of the Common Snapping Turtle, Chelydra serpentina, a Model for Phenotypic Plasticity in Reptiles.</title>
        <authorList>
            <person name="Das D."/>
            <person name="Singh S.K."/>
            <person name="Bierstedt J."/>
            <person name="Erickson A."/>
            <person name="Galli G.L.J."/>
            <person name="Crossley D.A. 2nd"/>
            <person name="Rhen T."/>
        </authorList>
    </citation>
    <scope>NUCLEOTIDE SEQUENCE [LARGE SCALE GENOMIC DNA]</scope>
    <source>
        <strain evidence="1">KW</strain>
    </source>
</reference>
<dbReference type="OrthoDB" id="10062065at2759"/>
<keyword evidence="2" id="KW-1185">Reference proteome</keyword>
<dbReference type="Proteomes" id="UP000765507">
    <property type="component" value="Unassembled WGS sequence"/>
</dbReference>
<evidence type="ECO:0000313" key="1">
    <source>
        <dbReference type="EMBL" id="KAG6933503.1"/>
    </source>
</evidence>
<evidence type="ECO:0000313" key="2">
    <source>
        <dbReference type="Proteomes" id="UP000765507"/>
    </source>
</evidence>
<dbReference type="EMBL" id="JAHGAV010000073">
    <property type="protein sequence ID" value="KAG6933503.1"/>
    <property type="molecule type" value="Genomic_DNA"/>
</dbReference>
<dbReference type="AlphaFoldDB" id="A0A8T1SY72"/>
<sequence length="111" mass="12445">FVCFFSDSACSWEILTRHVNYLTVKPLSQTRWESRIDALTPLLYELGNIYDALIEISDDTTFTGSSGNTARSDAEALANGLFKFKFVTSLICGIISFSRLTSLVSSFRKRT</sequence>
<feature type="non-terminal residue" evidence="1">
    <location>
        <position position="1"/>
    </location>
</feature>